<dbReference type="AlphaFoldDB" id="A0A125W4U5"/>
<dbReference type="Pfam" id="PF01425">
    <property type="entry name" value="Amidase"/>
    <property type="match status" value="1"/>
</dbReference>
<reference evidence="3 4" key="1">
    <citation type="submission" date="2010-07" db="EMBL/GenBank/DDBJ databases">
        <authorList>
            <person name="Sid Ahmed O."/>
        </authorList>
    </citation>
    <scope>NUCLEOTIDE SEQUENCE [LARGE SCALE GENOMIC DNA]</scope>
    <source>
        <strain evidence="3 4">TX4248</strain>
    </source>
</reference>
<name>A0A125W4U5_ENTFL</name>
<feature type="domain" description="Amidase" evidence="2">
    <location>
        <begin position="89"/>
        <end position="494"/>
    </location>
</feature>
<sequence length="528" mass="57666">MSKFLKVIGIIAVLLVIIGAAAYWFILKKFTPEAETPAMYNQERIVKTIEDQLKETDVQKARTKAPLIIEKNITELQQAIAEGTLTYEELTAFYLDRILQFDQIDNGMNSISEINPQAIKEAKAFDQQASQTPKKPLYGIPVTLKENINTTNMISSAGAYALRTFKPKEDAEVVKKLTEAQALILGKVNLSELANYMSMKAPSGYSSKHGQTLNPYGPLKITPSGSSSGSGASVTMNIGAFSLGTETMGSIVSPASHQSVVGFKPTHSSVSGEGVLPLAPSLDTVGPIARSVVDAAQGYNAFKKDTVPSIDSTKFTKNNLQGQRIGLLEMPSAEEEFATAKKALQKAGAEVIPVTPDMEGIDGGKVISNEFKFALEEFAKRYDLPFKTLEELIAYNQQDKKVRAKYGQDLLEADVKKKQPDKEIIQTTIKKAQQTFDALLKKQQLDGYAFIDSEGTGLSAVAGYPELTVPLAKNSEGQPYGLTFTQTANNEQTLFEQAYSFEQSTKGRIVLSDNELLANSKKINRDEQ</sequence>
<dbReference type="InterPro" id="IPR023631">
    <property type="entry name" value="Amidase_dom"/>
</dbReference>
<accession>A0A125W4U5</accession>
<proteinExistence type="predicted"/>
<organism evidence="3 4">
    <name type="scientific">Enterococcus faecalis TX4248</name>
    <dbReference type="NCBI Taxonomy" id="749495"/>
    <lineage>
        <taxon>Bacteria</taxon>
        <taxon>Bacillati</taxon>
        <taxon>Bacillota</taxon>
        <taxon>Bacilli</taxon>
        <taxon>Lactobacillales</taxon>
        <taxon>Enterococcaceae</taxon>
        <taxon>Enterococcus</taxon>
    </lineage>
</organism>
<protein>
    <submittedName>
        <fullName evidence="3">Amidase</fullName>
    </submittedName>
</protein>
<keyword evidence="1" id="KW-0472">Membrane</keyword>
<dbReference type="RefSeq" id="WP_002361263.1">
    <property type="nucleotide sequence ID" value="NZ_GL454461.1"/>
</dbReference>
<dbReference type="Proteomes" id="UP000004846">
    <property type="component" value="Unassembled WGS sequence"/>
</dbReference>
<dbReference type="HOGENOM" id="CLU_009600_14_5_9"/>
<dbReference type="PANTHER" id="PTHR42678:SF34">
    <property type="entry name" value="OS04G0183300 PROTEIN"/>
    <property type="match status" value="1"/>
</dbReference>
<dbReference type="InterPro" id="IPR036928">
    <property type="entry name" value="AS_sf"/>
</dbReference>
<dbReference type="EMBL" id="AEBR01000063">
    <property type="protein sequence ID" value="EFM82502.1"/>
    <property type="molecule type" value="Genomic_DNA"/>
</dbReference>
<evidence type="ECO:0000259" key="2">
    <source>
        <dbReference type="Pfam" id="PF01425"/>
    </source>
</evidence>
<gene>
    <name evidence="3" type="ORF">HMPREF9498_01917</name>
</gene>
<evidence type="ECO:0000313" key="4">
    <source>
        <dbReference type="Proteomes" id="UP000004846"/>
    </source>
</evidence>
<evidence type="ECO:0000256" key="1">
    <source>
        <dbReference type="SAM" id="Phobius"/>
    </source>
</evidence>
<dbReference type="SUPFAM" id="SSF75304">
    <property type="entry name" value="Amidase signature (AS) enzymes"/>
    <property type="match status" value="1"/>
</dbReference>
<keyword evidence="1" id="KW-0812">Transmembrane</keyword>
<dbReference type="PANTHER" id="PTHR42678">
    <property type="entry name" value="AMIDASE"/>
    <property type="match status" value="1"/>
</dbReference>
<keyword evidence="1" id="KW-1133">Transmembrane helix</keyword>
<dbReference type="NCBIfam" id="NF005219">
    <property type="entry name" value="PRK06707.1"/>
    <property type="match status" value="1"/>
</dbReference>
<evidence type="ECO:0000313" key="3">
    <source>
        <dbReference type="EMBL" id="EFM82502.1"/>
    </source>
</evidence>
<dbReference type="Gene3D" id="3.90.1300.10">
    <property type="entry name" value="Amidase signature (AS) domain"/>
    <property type="match status" value="1"/>
</dbReference>
<comment type="caution">
    <text evidence="3">The sequence shown here is derived from an EMBL/GenBank/DDBJ whole genome shotgun (WGS) entry which is preliminary data.</text>
</comment>
<feature type="transmembrane region" description="Helical" evidence="1">
    <location>
        <begin position="7"/>
        <end position="26"/>
    </location>
</feature>